<gene>
    <name evidence="5" type="ORF">H1D33_27560</name>
</gene>
<dbReference type="AlphaFoldDB" id="A0A7L6B523"/>
<keyword evidence="3 5" id="KW-0808">Transferase</keyword>
<accession>A0A7L6B523</accession>
<dbReference type="EC" id="2.4.-.-" evidence="5"/>
<dbReference type="RefSeq" id="WP_181569454.1">
    <property type="nucleotide sequence ID" value="NZ_CP059322.2"/>
</dbReference>
<evidence type="ECO:0000313" key="6">
    <source>
        <dbReference type="Proteomes" id="UP000510844"/>
    </source>
</evidence>
<evidence type="ECO:0000256" key="1">
    <source>
        <dbReference type="ARBA" id="ARBA00009481"/>
    </source>
</evidence>
<evidence type="ECO:0000313" key="5">
    <source>
        <dbReference type="EMBL" id="QLQ36951.1"/>
    </source>
</evidence>
<dbReference type="SUPFAM" id="SSF53756">
    <property type="entry name" value="UDP-Glycosyltransferase/glycogen phosphorylase"/>
    <property type="match status" value="1"/>
</dbReference>
<organism evidence="5 6">
    <name type="scientific">Micromonospora robiginosa</name>
    <dbReference type="NCBI Taxonomy" id="2749844"/>
    <lineage>
        <taxon>Bacteria</taxon>
        <taxon>Bacillati</taxon>
        <taxon>Actinomycetota</taxon>
        <taxon>Actinomycetes</taxon>
        <taxon>Micromonosporales</taxon>
        <taxon>Micromonosporaceae</taxon>
        <taxon>Micromonospora</taxon>
    </lineage>
</organism>
<evidence type="ECO:0000256" key="4">
    <source>
        <dbReference type="SAM" id="MobiDB-lite"/>
    </source>
</evidence>
<dbReference type="Pfam" id="PF13692">
    <property type="entry name" value="Glyco_trans_1_4"/>
    <property type="match status" value="1"/>
</dbReference>
<evidence type="ECO:0000256" key="2">
    <source>
        <dbReference type="ARBA" id="ARBA00022676"/>
    </source>
</evidence>
<dbReference type="KEGG" id="mfeu:H1D33_27560"/>
<reference evidence="6" key="1">
    <citation type="submission" date="2020-07" db="EMBL/GenBank/DDBJ databases">
        <title>A new Micromonospora strain with potent antibiotic activity isolated from the microbiome of a mid-Atlantic deep-sea sponge.</title>
        <authorList>
            <person name="Back C.R."/>
            <person name="Stennett H.L."/>
            <person name="Williams S.E."/>
            <person name="Wang L."/>
            <person name="Ojeda Gomez J."/>
            <person name="Abdulle O.M."/>
            <person name="Duffy T."/>
            <person name="Hendry K.R."/>
            <person name="Powell D."/>
            <person name="Stach J.E."/>
            <person name="Essex-Lopresti A.E."/>
            <person name="Willis C.L."/>
            <person name="Curnow P."/>
            <person name="Race P.R."/>
        </authorList>
    </citation>
    <scope>NUCLEOTIDE SEQUENCE [LARGE SCALE GENOMIC DNA]</scope>
    <source>
        <strain evidence="6">28ISP2-46</strain>
    </source>
</reference>
<comment type="similarity">
    <text evidence="1">Belongs to the glycosyltransferase group 1 family. Glycosyltransferase 4 subfamily.</text>
</comment>
<keyword evidence="6" id="KW-1185">Reference proteome</keyword>
<sequence>MHAPTGSIAFVSMGHYPSGFRVGGISNVMAGWAQALTRHYEVHVVAVYDTVPDDLDRAFATHAHRLAGVRKHAVGSPAEAAEVVAGIDLVSLHQEAHWLPHLPRAGLMMHNPPCFAPGRVWPPADTAGALRAAIAGAPSRQACSRWLAGLIEAEVDRPVDVVTPFVAAEFVEQPRVGKGRHLVWAGRLVANKGLADAATAAGRLGVELLVTDVTPGVVDPDTADFRDRLRRLPGVRLVPPPSSPAEMAGLFAAASAVVLPSVGEPFGMVSIEAQASGTRTVVYDDAGLPETVGPAAVAVRVGDLDALTGAVRDALDAPDVPDADRARIAERFGLDRSVRALLRSLGADPDPVGASGPARSSGGAR</sequence>
<dbReference type="CDD" id="cd03801">
    <property type="entry name" value="GT4_PimA-like"/>
    <property type="match status" value="1"/>
</dbReference>
<protein>
    <submittedName>
        <fullName evidence="5">Glycosyltransferase family 4 protein</fullName>
        <ecNumber evidence="5">2.4.-.-</ecNumber>
    </submittedName>
</protein>
<dbReference type="Gene3D" id="3.40.50.2000">
    <property type="entry name" value="Glycogen Phosphorylase B"/>
    <property type="match status" value="2"/>
</dbReference>
<dbReference type="PANTHER" id="PTHR12526">
    <property type="entry name" value="GLYCOSYLTRANSFERASE"/>
    <property type="match status" value="1"/>
</dbReference>
<feature type="compositionally biased region" description="Low complexity" evidence="4">
    <location>
        <begin position="353"/>
        <end position="365"/>
    </location>
</feature>
<dbReference type="EMBL" id="CP059322">
    <property type="protein sequence ID" value="QLQ36951.1"/>
    <property type="molecule type" value="Genomic_DNA"/>
</dbReference>
<reference evidence="5 6" key="2">
    <citation type="journal article" date="2021" name="Mar. Drugs">
        <title>A New Micromonospora Strain with Antibiotic Activity Isolated from the Microbiome of a Mid-Atlantic Deep-Sea Sponge.</title>
        <authorList>
            <person name="Back C.R."/>
            <person name="Stennett H.L."/>
            <person name="Williams S.E."/>
            <person name="Wang L."/>
            <person name="Ojeda Gomez J."/>
            <person name="Abdulle O.M."/>
            <person name="Duffy T."/>
            <person name="Neal C."/>
            <person name="Mantell J."/>
            <person name="Jepson M.A."/>
            <person name="Hendry K.R."/>
            <person name="Powell D."/>
            <person name="Stach J.E.M."/>
            <person name="Essex-Lopresti A.E."/>
            <person name="Willis C.L."/>
            <person name="Curnow P."/>
            <person name="Race P.R."/>
        </authorList>
    </citation>
    <scope>NUCLEOTIDE SEQUENCE [LARGE SCALE GENOMIC DNA]</scope>
    <source>
        <strain evidence="5 6">28ISP2-46</strain>
    </source>
</reference>
<feature type="region of interest" description="Disordered" evidence="4">
    <location>
        <begin position="345"/>
        <end position="365"/>
    </location>
</feature>
<evidence type="ECO:0000256" key="3">
    <source>
        <dbReference type="ARBA" id="ARBA00022679"/>
    </source>
</evidence>
<dbReference type="Proteomes" id="UP000510844">
    <property type="component" value="Chromosome"/>
</dbReference>
<dbReference type="GO" id="GO:0016757">
    <property type="term" value="F:glycosyltransferase activity"/>
    <property type="evidence" value="ECO:0007669"/>
    <property type="project" value="UniProtKB-KW"/>
</dbReference>
<dbReference type="PANTHER" id="PTHR12526:SF640">
    <property type="entry name" value="COLANIC ACID BIOSYNTHESIS GLYCOSYLTRANSFERASE WCAL-RELATED"/>
    <property type="match status" value="1"/>
</dbReference>
<name>A0A7L6B523_9ACTN</name>
<keyword evidence="2 5" id="KW-0328">Glycosyltransferase</keyword>
<proteinExistence type="inferred from homology"/>